<evidence type="ECO:0000313" key="1">
    <source>
        <dbReference type="EMBL" id="REF83288.1"/>
    </source>
</evidence>
<organism evidence="1 2">
    <name type="scientific">Methylovirgula ligni</name>
    <dbReference type="NCBI Taxonomy" id="569860"/>
    <lineage>
        <taxon>Bacteria</taxon>
        <taxon>Pseudomonadati</taxon>
        <taxon>Pseudomonadota</taxon>
        <taxon>Alphaproteobacteria</taxon>
        <taxon>Hyphomicrobiales</taxon>
        <taxon>Beijerinckiaceae</taxon>
        <taxon>Methylovirgula</taxon>
    </lineage>
</organism>
<accession>A0A3D9YMT5</accession>
<dbReference type="InterPro" id="IPR011101">
    <property type="entry name" value="DUF5131"/>
</dbReference>
<protein>
    <submittedName>
        <fullName evidence="1">Protein gp37</fullName>
    </submittedName>
</protein>
<evidence type="ECO:0000313" key="2">
    <source>
        <dbReference type="Proteomes" id="UP000256900"/>
    </source>
</evidence>
<gene>
    <name evidence="1" type="ORF">DES32_3204</name>
</gene>
<dbReference type="Pfam" id="PF07505">
    <property type="entry name" value="DUF5131"/>
    <property type="match status" value="1"/>
</dbReference>
<dbReference type="AlphaFoldDB" id="A0A3D9YMT5"/>
<keyword evidence="2" id="KW-1185">Reference proteome</keyword>
<dbReference type="Proteomes" id="UP000256900">
    <property type="component" value="Unassembled WGS sequence"/>
</dbReference>
<proteinExistence type="predicted"/>
<sequence length="388" mass="43432">MADRSKIEWTDASWNPVRAAWRVLGQKTQGAGGDRPIGWHCEHVSEGCRNCYAEGFNLRLGTRLDYKPGNRDVIDIFLDEKLLLQPLRWKRPRKIFVGSMTDLFADFVSDDMLDKIFAVVALSPQHTFQFLTKRPARMREYLTRGQCGFYEFYAGDACNRVGDLVEKMRRSGLGMPPNGVGPVGHLQPGARWWPPSNVWLGVSCEDQATTLERCEQLKATPAAVRFVSCEPLLEDIGEALNEFMGTCTIRIPKNVSPIRPFDPDTTTIGGAVSGLGGMIVDNNDRAIDWVIVSGESGPHARPMHADWARSIRNLCACVGVPFFFKQWGEWAPDSMCGEHVRFSARNPGPELHGWPYDEATDTWRIGKRRAGRLLDGIEHNAFPEVANG</sequence>
<reference evidence="1 2" key="1">
    <citation type="submission" date="2018-08" db="EMBL/GenBank/DDBJ databases">
        <title>Genomic Encyclopedia of Type Strains, Phase IV (KMG-IV): sequencing the most valuable type-strain genomes for metagenomic binning, comparative biology and taxonomic classification.</title>
        <authorList>
            <person name="Goeker M."/>
        </authorList>
    </citation>
    <scope>NUCLEOTIDE SEQUENCE [LARGE SCALE GENOMIC DNA]</scope>
    <source>
        <strain evidence="1 2">BW863</strain>
    </source>
</reference>
<comment type="caution">
    <text evidence="1">The sequence shown here is derived from an EMBL/GenBank/DDBJ whole genome shotgun (WGS) entry which is preliminary data.</text>
</comment>
<name>A0A3D9YMT5_9HYPH</name>
<dbReference type="RefSeq" id="WP_115837851.1">
    <property type="nucleotide sequence ID" value="NZ_CP025086.1"/>
</dbReference>
<dbReference type="EMBL" id="QUMO01000006">
    <property type="protein sequence ID" value="REF83288.1"/>
    <property type="molecule type" value="Genomic_DNA"/>
</dbReference>
<dbReference type="OrthoDB" id="9787478at2"/>